<keyword evidence="2" id="KW-1185">Reference proteome</keyword>
<reference evidence="1 2" key="1">
    <citation type="journal article" date="2013" name="Genome Biol. Evol.">
        <title>Comparison of metabolic capacities and inference of gene content evolution in mosquito-associated Spiroplasma diminutum and S. taiwanense.</title>
        <authorList>
            <person name="Lo W.S."/>
            <person name="Ku C."/>
            <person name="Chen L.L."/>
            <person name="Chang T.H."/>
            <person name="Kuo C.H."/>
        </authorList>
    </citation>
    <scope>NUCLEOTIDE SEQUENCE [LARGE SCALE GENOMIC DNA]</scope>
    <source>
        <strain evidence="1">CT-1</strain>
    </source>
</reference>
<dbReference type="RefSeq" id="WP_020834340.1">
    <property type="nucleotide sequence ID" value="NC_021846.1"/>
</dbReference>
<dbReference type="AlphaFoldDB" id="S5LX45"/>
<accession>S5LX45</accession>
<dbReference type="HOGENOM" id="CLU_2702974_0_0_14"/>
<protein>
    <submittedName>
        <fullName evidence="1">Uncharacterized protein</fullName>
    </submittedName>
</protein>
<dbReference type="Proteomes" id="UP000014984">
    <property type="component" value="Chromosome"/>
</dbReference>
<name>S5LX45_9MOLU</name>
<dbReference type="KEGG" id="stai:STAIW_v1c05790"/>
<sequence>MLSGADTFTGGAAGTALKIAKKTGGAVGLAAMALSSIYSAKARSGMSAKTAGFRNSLAQKNKLCKIELSKIHL</sequence>
<organism evidence="1 2">
    <name type="scientific">Spiroplasma taiwanense CT-1</name>
    <dbReference type="NCBI Taxonomy" id="1276220"/>
    <lineage>
        <taxon>Bacteria</taxon>
        <taxon>Bacillati</taxon>
        <taxon>Mycoplasmatota</taxon>
        <taxon>Mollicutes</taxon>
        <taxon>Entomoplasmatales</taxon>
        <taxon>Spiroplasmataceae</taxon>
        <taxon>Spiroplasma</taxon>
    </lineage>
</organism>
<dbReference type="PATRIC" id="fig|1276220.3.peg.590"/>
<evidence type="ECO:0000313" key="2">
    <source>
        <dbReference type="Proteomes" id="UP000014984"/>
    </source>
</evidence>
<evidence type="ECO:0000313" key="1">
    <source>
        <dbReference type="EMBL" id="AGR41201.1"/>
    </source>
</evidence>
<proteinExistence type="predicted"/>
<dbReference type="EMBL" id="CP005074">
    <property type="protein sequence ID" value="AGR41201.1"/>
    <property type="molecule type" value="Genomic_DNA"/>
</dbReference>
<gene>
    <name evidence="1" type="ORF">STAIW_v1c05790</name>
</gene>